<gene>
    <name evidence="2" type="ORF">GF068_34525</name>
</gene>
<evidence type="ECO:0000313" key="2">
    <source>
        <dbReference type="EMBL" id="MRG97004.1"/>
    </source>
</evidence>
<sequence>MNARLALGLLMGLLVGCSQTGGQTGEIAADPCDFQPGRTGGGWPRVDHGLTDPTPVGVSGQEAIDATGGSGSFEVAWANGKKSAVSWSLAADIESSPVVQSIDRKGDCGDELLQVLVLGDFSSADGTLDHEQRGELYRGEDGASDLRLAFFFNENPFPDVHAGGGAGDSCADCSGNFELSFELRWEAGASAPRGRVDLIENGKLLGEVGTF</sequence>
<comment type="caution">
    <text evidence="2">The sequence shown here is derived from an EMBL/GenBank/DDBJ whole genome shotgun (WGS) entry which is preliminary data.</text>
</comment>
<feature type="chain" id="PRO_5026825343" description="Lipoprotein" evidence="1">
    <location>
        <begin position="21"/>
        <end position="211"/>
    </location>
</feature>
<keyword evidence="1" id="KW-0732">Signal</keyword>
<protein>
    <recommendedName>
        <fullName evidence="4">Lipoprotein</fullName>
    </recommendedName>
</protein>
<dbReference type="EMBL" id="WJIE01000014">
    <property type="protein sequence ID" value="MRG97004.1"/>
    <property type="molecule type" value="Genomic_DNA"/>
</dbReference>
<accession>A0A6N7Q3X3</accession>
<evidence type="ECO:0000256" key="1">
    <source>
        <dbReference type="SAM" id="SignalP"/>
    </source>
</evidence>
<name>A0A6N7Q3X3_9BACT</name>
<evidence type="ECO:0008006" key="4">
    <source>
        <dbReference type="Google" id="ProtNLM"/>
    </source>
</evidence>
<dbReference type="OrthoDB" id="5506146at2"/>
<keyword evidence="3" id="KW-1185">Reference proteome</keyword>
<reference evidence="2 3" key="1">
    <citation type="submission" date="2019-10" db="EMBL/GenBank/DDBJ databases">
        <title>A soil myxobacterium in the family Polyangiaceae.</title>
        <authorList>
            <person name="Li Y."/>
            <person name="Wang J."/>
        </authorList>
    </citation>
    <scope>NUCLEOTIDE SEQUENCE [LARGE SCALE GENOMIC DNA]</scope>
    <source>
        <strain evidence="2 3">DSM 14734</strain>
    </source>
</reference>
<dbReference type="RefSeq" id="WP_153823786.1">
    <property type="nucleotide sequence ID" value="NZ_WJIE01000014.1"/>
</dbReference>
<proteinExistence type="predicted"/>
<dbReference type="Proteomes" id="UP000440224">
    <property type="component" value="Unassembled WGS sequence"/>
</dbReference>
<evidence type="ECO:0000313" key="3">
    <source>
        <dbReference type="Proteomes" id="UP000440224"/>
    </source>
</evidence>
<organism evidence="2 3">
    <name type="scientific">Polyangium spumosum</name>
    <dbReference type="NCBI Taxonomy" id="889282"/>
    <lineage>
        <taxon>Bacteria</taxon>
        <taxon>Pseudomonadati</taxon>
        <taxon>Myxococcota</taxon>
        <taxon>Polyangia</taxon>
        <taxon>Polyangiales</taxon>
        <taxon>Polyangiaceae</taxon>
        <taxon>Polyangium</taxon>
    </lineage>
</organism>
<dbReference type="AlphaFoldDB" id="A0A6N7Q3X3"/>
<feature type="signal peptide" evidence="1">
    <location>
        <begin position="1"/>
        <end position="20"/>
    </location>
</feature>
<dbReference type="PROSITE" id="PS51257">
    <property type="entry name" value="PROKAR_LIPOPROTEIN"/>
    <property type="match status" value="1"/>
</dbReference>